<evidence type="ECO:0000256" key="3">
    <source>
        <dbReference type="ARBA" id="ARBA00022475"/>
    </source>
</evidence>
<feature type="transmembrane region" description="Helical" evidence="8">
    <location>
        <begin position="235"/>
        <end position="255"/>
    </location>
</feature>
<feature type="transmembrane region" description="Helical" evidence="8">
    <location>
        <begin position="315"/>
        <end position="332"/>
    </location>
</feature>
<dbReference type="GO" id="GO:0005886">
    <property type="term" value="C:plasma membrane"/>
    <property type="evidence" value="ECO:0007669"/>
    <property type="project" value="UniProtKB-SubCell"/>
</dbReference>
<organism evidence="9 10">
    <name type="scientific">Celeribacter baekdonensis</name>
    <dbReference type="NCBI Taxonomy" id="875171"/>
    <lineage>
        <taxon>Bacteria</taxon>
        <taxon>Pseudomonadati</taxon>
        <taxon>Pseudomonadota</taxon>
        <taxon>Alphaproteobacteria</taxon>
        <taxon>Rhodobacterales</taxon>
        <taxon>Roseobacteraceae</taxon>
        <taxon>Celeribacter</taxon>
    </lineage>
</organism>
<reference evidence="9 10" key="1">
    <citation type="submission" date="2016-10" db="EMBL/GenBank/DDBJ databases">
        <authorList>
            <person name="de Groot N.N."/>
        </authorList>
    </citation>
    <scope>NUCLEOTIDE SEQUENCE [LARGE SCALE GENOMIC DNA]</scope>
    <source>
        <strain evidence="9 10">DSM 27375</strain>
    </source>
</reference>
<keyword evidence="2" id="KW-0813">Transport</keyword>
<evidence type="ECO:0000313" key="10">
    <source>
        <dbReference type="Proteomes" id="UP000182284"/>
    </source>
</evidence>
<evidence type="ECO:0000256" key="7">
    <source>
        <dbReference type="ARBA" id="ARBA00023136"/>
    </source>
</evidence>
<evidence type="ECO:0000256" key="1">
    <source>
        <dbReference type="ARBA" id="ARBA00004651"/>
    </source>
</evidence>
<comment type="subcellular location">
    <subcellularLocation>
        <location evidence="1">Cell membrane</location>
        <topology evidence="1">Multi-pass membrane protein</topology>
    </subcellularLocation>
</comment>
<keyword evidence="4" id="KW-0997">Cell inner membrane</keyword>
<protein>
    <submittedName>
        <fullName evidence="9">Ribose transport system permease protein</fullName>
    </submittedName>
</protein>
<dbReference type="InterPro" id="IPR001851">
    <property type="entry name" value="ABC_transp_permease"/>
</dbReference>
<feature type="transmembrane region" description="Helical" evidence="8">
    <location>
        <begin position="116"/>
        <end position="141"/>
    </location>
</feature>
<feature type="transmembrane region" description="Helical" evidence="8">
    <location>
        <begin position="184"/>
        <end position="205"/>
    </location>
</feature>
<dbReference type="PANTHER" id="PTHR32196">
    <property type="entry name" value="ABC TRANSPORTER PERMEASE PROTEIN YPHD-RELATED-RELATED"/>
    <property type="match status" value="1"/>
</dbReference>
<accession>A0A1G7SYU1</accession>
<evidence type="ECO:0000313" key="9">
    <source>
        <dbReference type="EMBL" id="SDG28227.1"/>
    </source>
</evidence>
<dbReference type="Proteomes" id="UP000182284">
    <property type="component" value="Unassembled WGS sequence"/>
</dbReference>
<dbReference type="PANTHER" id="PTHR32196:SF21">
    <property type="entry name" value="ABC TRANSPORTER PERMEASE PROTEIN YPHD-RELATED"/>
    <property type="match status" value="1"/>
</dbReference>
<evidence type="ECO:0000256" key="4">
    <source>
        <dbReference type="ARBA" id="ARBA00022519"/>
    </source>
</evidence>
<keyword evidence="7 8" id="KW-0472">Membrane</keyword>
<dbReference type="Pfam" id="PF02653">
    <property type="entry name" value="BPD_transp_2"/>
    <property type="match status" value="1"/>
</dbReference>
<keyword evidence="5 8" id="KW-0812">Transmembrane</keyword>
<gene>
    <name evidence="9" type="ORF">SAMN04488117_11596</name>
</gene>
<feature type="transmembrane region" description="Helical" evidence="8">
    <location>
        <begin position="27"/>
        <end position="44"/>
    </location>
</feature>
<keyword evidence="3" id="KW-1003">Cell membrane</keyword>
<feature type="transmembrane region" description="Helical" evidence="8">
    <location>
        <begin position="267"/>
        <end position="283"/>
    </location>
</feature>
<dbReference type="CDD" id="cd06579">
    <property type="entry name" value="TM_PBP1_transp_AraH_like"/>
    <property type="match status" value="1"/>
</dbReference>
<dbReference type="GO" id="GO:0022857">
    <property type="term" value="F:transmembrane transporter activity"/>
    <property type="evidence" value="ECO:0007669"/>
    <property type="project" value="InterPro"/>
</dbReference>
<dbReference type="EMBL" id="FNBL01000015">
    <property type="protein sequence ID" value="SDG28227.1"/>
    <property type="molecule type" value="Genomic_DNA"/>
</dbReference>
<evidence type="ECO:0000256" key="6">
    <source>
        <dbReference type="ARBA" id="ARBA00022989"/>
    </source>
</evidence>
<feature type="transmembrane region" description="Helical" evidence="8">
    <location>
        <begin position="87"/>
        <end position="104"/>
    </location>
</feature>
<proteinExistence type="predicted"/>
<evidence type="ECO:0000256" key="5">
    <source>
        <dbReference type="ARBA" id="ARBA00022692"/>
    </source>
</evidence>
<feature type="transmembrane region" description="Helical" evidence="8">
    <location>
        <begin position="56"/>
        <end position="81"/>
    </location>
</feature>
<name>A0A1G7SYU1_9RHOB</name>
<sequence length="343" mass="35384">MTDNTVNGSNTNTKPGGTSFVRSLLNAWSWLFLILILGFFEIYAQTQTGSTLLFRIYNLQAISIAASQILLLGLGLTLVIVAGHIDLSIAFSTGFAAVVMALIIRTAGADAGWVTVILAMLAGLGAAALVGAVNGWLVAILNVPSFIGTLGTYGIARGAALIVAGGATVSIRNDHTRAFGNGDILGLPVPLVVAAVLTLICHYLLKHTRFGAHTYALGANRASVERAGVNVKKHLILLFILSAFTAGIGGLIYTSRFSAGAANAGEPILLYAVAAVFIGGASLTGGQGTITGTVIGAFIIAVIQFGLVFCGLPPYWQFVAVGLVIIVAVLVDQSKDRLMGGKS</sequence>
<keyword evidence="6 8" id="KW-1133">Transmembrane helix</keyword>
<evidence type="ECO:0000256" key="8">
    <source>
        <dbReference type="SAM" id="Phobius"/>
    </source>
</evidence>
<dbReference type="AlphaFoldDB" id="A0A1G7SYU1"/>
<evidence type="ECO:0000256" key="2">
    <source>
        <dbReference type="ARBA" id="ARBA00022448"/>
    </source>
</evidence>
<feature type="transmembrane region" description="Helical" evidence="8">
    <location>
        <begin position="290"/>
        <end position="309"/>
    </location>
</feature>